<evidence type="ECO:0000256" key="1">
    <source>
        <dbReference type="SAM" id="Phobius"/>
    </source>
</evidence>
<keyword evidence="1" id="KW-1133">Transmembrane helix</keyword>
<proteinExistence type="predicted"/>
<keyword evidence="1" id="KW-0472">Membrane</keyword>
<sequence>MRFVYVCTLSTQLRGCGERMRCSLTYFCRFCASMSSCSCLSFSTAARSSTVLPLCDALRARAACALVPRIRVELSAVRAHVPLRLSCVASAPRIRGECEFVPRTRDVFSLPLQSSANEVSLRIRAATAAVRLFSASLHPADELFLVPARILFVACLLLDVDATVDAPFLRPRAAIFPLPRVAIAVFPLLRADASLFLLRACVALRSLATLFPLPRVAIAVFPLLHAVCVVCPPRPSCALLLHTLCGVFLLLRAVCVVCPPRPSCSFVVHILCDVSPLRRAVYEVFLPLLSCAILLHTLCGVFLLLRAVFSTVLRILAFGALLPLFLVVAFASLPLRAHSCSVVFSRYKKESDNLNLKIYGNRIVSQKEIKFLGIKFDSKLNFNTLILSNKKWGLNQNTLGNLYKSLIGSILDYSFPCLNSFSENNIKKLQAIQNTAVRSILKLKYDTPSNIVHHEAFNKLKLLTVSNRLFKLSERYVGTGLSHSIPLVERLVKEYKEGFETNIY</sequence>
<feature type="transmembrane region" description="Helical" evidence="1">
    <location>
        <begin position="311"/>
        <end position="331"/>
    </location>
</feature>
<evidence type="ECO:0000313" key="3">
    <source>
        <dbReference type="Proteomes" id="UP000276133"/>
    </source>
</evidence>
<accession>A0A3M7Q8Q2</accession>
<keyword evidence="3" id="KW-1185">Reference proteome</keyword>
<name>A0A3M7Q8Q2_BRAPC</name>
<keyword evidence="1" id="KW-0812">Transmembrane</keyword>
<evidence type="ECO:0000313" key="2">
    <source>
        <dbReference type="EMBL" id="RNA07335.1"/>
    </source>
</evidence>
<comment type="caution">
    <text evidence="2">The sequence shown here is derived from an EMBL/GenBank/DDBJ whole genome shotgun (WGS) entry which is preliminary data.</text>
</comment>
<dbReference type="Proteomes" id="UP000276133">
    <property type="component" value="Unassembled WGS sequence"/>
</dbReference>
<organism evidence="2 3">
    <name type="scientific">Brachionus plicatilis</name>
    <name type="common">Marine rotifer</name>
    <name type="synonym">Brachionus muelleri</name>
    <dbReference type="NCBI Taxonomy" id="10195"/>
    <lineage>
        <taxon>Eukaryota</taxon>
        <taxon>Metazoa</taxon>
        <taxon>Spiralia</taxon>
        <taxon>Gnathifera</taxon>
        <taxon>Rotifera</taxon>
        <taxon>Eurotatoria</taxon>
        <taxon>Monogononta</taxon>
        <taxon>Pseudotrocha</taxon>
        <taxon>Ploima</taxon>
        <taxon>Brachionidae</taxon>
        <taxon>Brachionus</taxon>
    </lineage>
</organism>
<feature type="transmembrane region" description="Helical" evidence="1">
    <location>
        <begin position="280"/>
        <end position="305"/>
    </location>
</feature>
<protein>
    <submittedName>
        <fullName evidence="2">Pol</fullName>
    </submittedName>
</protein>
<dbReference type="AlphaFoldDB" id="A0A3M7Q8Q2"/>
<dbReference type="EMBL" id="REGN01007080">
    <property type="protein sequence ID" value="RNA07335.1"/>
    <property type="molecule type" value="Genomic_DNA"/>
</dbReference>
<gene>
    <name evidence="2" type="ORF">BpHYR1_011727</name>
</gene>
<reference evidence="2 3" key="1">
    <citation type="journal article" date="2018" name="Sci. Rep.">
        <title>Genomic signatures of local adaptation to the degree of environmental predictability in rotifers.</title>
        <authorList>
            <person name="Franch-Gras L."/>
            <person name="Hahn C."/>
            <person name="Garcia-Roger E.M."/>
            <person name="Carmona M.J."/>
            <person name="Serra M."/>
            <person name="Gomez A."/>
        </authorList>
    </citation>
    <scope>NUCLEOTIDE SEQUENCE [LARGE SCALE GENOMIC DNA]</scope>
    <source>
        <strain evidence="2">HYR1</strain>
    </source>
</reference>